<dbReference type="RefSeq" id="WP_162048719.1">
    <property type="nucleotide sequence ID" value="NZ_AP019011.1"/>
</dbReference>
<dbReference type="InterPro" id="IPR050078">
    <property type="entry name" value="Ribosomal_L11_MeTrfase_PrmA"/>
</dbReference>
<dbReference type="GO" id="GO:0005829">
    <property type="term" value="C:cytosol"/>
    <property type="evidence" value="ECO:0007669"/>
    <property type="project" value="TreeGrafter"/>
</dbReference>
<dbReference type="HAMAP" id="MF_00735">
    <property type="entry name" value="Methyltr_PrmA"/>
    <property type="match status" value="1"/>
</dbReference>
<comment type="subcellular location">
    <subcellularLocation>
        <location evidence="6">Cytoplasm</location>
    </subcellularLocation>
</comment>
<keyword evidence="8" id="KW-1185">Reference proteome</keyword>
<feature type="binding site" evidence="6">
    <location>
        <position position="173"/>
    </location>
    <ligand>
        <name>S-adenosyl-L-methionine</name>
        <dbReference type="ChEBI" id="CHEBI:59789"/>
    </ligand>
</feature>
<evidence type="ECO:0000256" key="4">
    <source>
        <dbReference type="ARBA" id="ARBA00022679"/>
    </source>
</evidence>
<feature type="binding site" evidence="6">
    <location>
        <position position="239"/>
    </location>
    <ligand>
        <name>S-adenosyl-L-methionine</name>
        <dbReference type="ChEBI" id="CHEBI:59789"/>
    </ligand>
</feature>
<dbReference type="Gene3D" id="3.40.50.150">
    <property type="entry name" value="Vaccinia Virus protein VP39"/>
    <property type="match status" value="1"/>
</dbReference>
<comment type="catalytic activity">
    <reaction evidence="6">
        <text>L-lysyl-[protein] + 3 S-adenosyl-L-methionine = N(6),N(6),N(6)-trimethyl-L-lysyl-[protein] + 3 S-adenosyl-L-homocysteine + 3 H(+)</text>
        <dbReference type="Rhea" id="RHEA:54192"/>
        <dbReference type="Rhea" id="RHEA-COMP:9752"/>
        <dbReference type="Rhea" id="RHEA-COMP:13826"/>
        <dbReference type="ChEBI" id="CHEBI:15378"/>
        <dbReference type="ChEBI" id="CHEBI:29969"/>
        <dbReference type="ChEBI" id="CHEBI:57856"/>
        <dbReference type="ChEBI" id="CHEBI:59789"/>
        <dbReference type="ChEBI" id="CHEBI:61961"/>
    </reaction>
</comment>
<reference evidence="8" key="1">
    <citation type="submission" date="2020-01" db="EMBL/GenBank/DDBJ databases">
        <title>Phosphoaccumulans saitamaens gen. nov., sp. nov., a polyphosphate accumulating bacterium isolated from surface river water.</title>
        <authorList>
            <person name="Watanabe K."/>
            <person name="Suda W."/>
        </authorList>
    </citation>
    <scope>NUCLEOTIDE SEQUENCE [LARGE SCALE GENOMIC DNA]</scope>
    <source>
        <strain evidence="8">ICHIAU1</strain>
    </source>
</reference>
<dbReference type="EC" id="2.1.1.-" evidence="6"/>
<dbReference type="PANTHER" id="PTHR43648">
    <property type="entry name" value="ELECTRON TRANSFER FLAVOPROTEIN BETA SUBUNIT LYSINE METHYLTRANSFERASE"/>
    <property type="match status" value="1"/>
</dbReference>
<evidence type="ECO:0000256" key="3">
    <source>
        <dbReference type="ARBA" id="ARBA00022603"/>
    </source>
</evidence>
<accession>A0A679IFS6</accession>
<dbReference type="AlphaFoldDB" id="A0A679IFS6"/>
<dbReference type="GO" id="GO:0016279">
    <property type="term" value="F:protein-lysine N-methyltransferase activity"/>
    <property type="evidence" value="ECO:0007669"/>
    <property type="project" value="TreeGrafter"/>
</dbReference>
<keyword evidence="5 6" id="KW-0949">S-adenosyl-L-methionine</keyword>
<evidence type="ECO:0000256" key="6">
    <source>
        <dbReference type="HAMAP-Rule" id="MF_00735"/>
    </source>
</evidence>
<name>A0A679IFS6_9RHOO</name>
<dbReference type="InterPro" id="IPR029063">
    <property type="entry name" value="SAM-dependent_MTases_sf"/>
</dbReference>
<keyword evidence="7" id="KW-0687">Ribonucleoprotein</keyword>
<sequence>MAAQATWVSARIIADAQQADALGDALMEAGALSVTVEDADAGTPEETPQYGEPGMETQLVWARSVLSALFDADQPVAEIVAECASALGLQAELTIEDVPETDWVRATQAQFEPIPIAGPLWIVPTWHTPPQADAINLILDPGLAFGTGSHPTTRMCLQWLVRERPNGSVLDYGCGSGILAIAAAKLGASEVVGVDIDPQAVRSAHDNADANSVEAAFFDASQTLPTPYDEQKYDVVLANILANPLRVLAPALTARLKPGASLVLAGLLAEQAEELIGIYSPWLTLHVDDTQEGWSLLVGTLPQ</sequence>
<dbReference type="SUPFAM" id="SSF53335">
    <property type="entry name" value="S-adenosyl-L-methionine-dependent methyltransferases"/>
    <property type="match status" value="1"/>
</dbReference>
<dbReference type="PIRSF" id="PIRSF000401">
    <property type="entry name" value="RPL11_MTase"/>
    <property type="match status" value="1"/>
</dbReference>
<dbReference type="NCBIfam" id="TIGR00406">
    <property type="entry name" value="prmA"/>
    <property type="match status" value="1"/>
</dbReference>
<comment type="similarity">
    <text evidence="1 6">Belongs to the methyltransferase superfamily. PrmA family.</text>
</comment>
<keyword evidence="4 6" id="KW-0808">Transferase</keyword>
<comment type="function">
    <text evidence="6">Methylates ribosomal protein L11.</text>
</comment>
<dbReference type="InterPro" id="IPR004498">
    <property type="entry name" value="Ribosomal_PrmA_MeTrfase"/>
</dbReference>
<organism evidence="7 8">
    <name type="scientific">Fluviibacter phosphoraccumulans</name>
    <dbReference type="NCBI Taxonomy" id="1751046"/>
    <lineage>
        <taxon>Bacteria</taxon>
        <taxon>Pseudomonadati</taxon>
        <taxon>Pseudomonadota</taxon>
        <taxon>Betaproteobacteria</taxon>
        <taxon>Rhodocyclales</taxon>
        <taxon>Fluviibacteraceae</taxon>
        <taxon>Fluviibacter</taxon>
    </lineage>
</organism>
<protein>
    <recommendedName>
        <fullName evidence="6">Ribosomal protein L11 methyltransferase</fullName>
        <shortName evidence="6">L11 Mtase</shortName>
        <ecNumber evidence="6">2.1.1.-</ecNumber>
    </recommendedName>
</protein>
<evidence type="ECO:0000256" key="2">
    <source>
        <dbReference type="ARBA" id="ARBA00022490"/>
    </source>
</evidence>
<evidence type="ECO:0000256" key="5">
    <source>
        <dbReference type="ARBA" id="ARBA00022691"/>
    </source>
</evidence>
<dbReference type="EMBL" id="AP022345">
    <property type="protein sequence ID" value="BBU68362.1"/>
    <property type="molecule type" value="Genomic_DNA"/>
</dbReference>
<gene>
    <name evidence="6 7" type="primary">prmA</name>
    <name evidence="7" type="ORF">ICHIAU1_06450</name>
</gene>
<feature type="binding site" evidence="6">
    <location>
        <position position="195"/>
    </location>
    <ligand>
        <name>S-adenosyl-L-methionine</name>
        <dbReference type="ChEBI" id="CHEBI:59789"/>
    </ligand>
</feature>
<evidence type="ECO:0000313" key="8">
    <source>
        <dbReference type="Proteomes" id="UP000463961"/>
    </source>
</evidence>
<dbReference type="Proteomes" id="UP000463961">
    <property type="component" value="Chromosome"/>
</dbReference>
<keyword evidence="3 6" id="KW-0489">Methyltransferase</keyword>
<keyword evidence="2 6" id="KW-0963">Cytoplasm</keyword>
<dbReference type="PANTHER" id="PTHR43648:SF1">
    <property type="entry name" value="ELECTRON TRANSFER FLAVOPROTEIN BETA SUBUNIT LYSINE METHYLTRANSFERASE"/>
    <property type="match status" value="1"/>
</dbReference>
<dbReference type="GO" id="GO:0032259">
    <property type="term" value="P:methylation"/>
    <property type="evidence" value="ECO:0007669"/>
    <property type="project" value="UniProtKB-KW"/>
</dbReference>
<keyword evidence="7" id="KW-0689">Ribosomal protein</keyword>
<evidence type="ECO:0000313" key="7">
    <source>
        <dbReference type="EMBL" id="BBU68362.1"/>
    </source>
</evidence>
<evidence type="ECO:0000256" key="1">
    <source>
        <dbReference type="ARBA" id="ARBA00009741"/>
    </source>
</evidence>
<dbReference type="GO" id="GO:0005840">
    <property type="term" value="C:ribosome"/>
    <property type="evidence" value="ECO:0007669"/>
    <property type="project" value="UniProtKB-KW"/>
</dbReference>
<dbReference type="CDD" id="cd02440">
    <property type="entry name" value="AdoMet_MTases"/>
    <property type="match status" value="1"/>
</dbReference>
<dbReference type="OrthoDB" id="9785995at2"/>
<dbReference type="Pfam" id="PF06325">
    <property type="entry name" value="PrmA"/>
    <property type="match status" value="1"/>
</dbReference>
<proteinExistence type="inferred from homology"/>
<feature type="binding site" evidence="6">
    <location>
        <position position="153"/>
    </location>
    <ligand>
        <name>S-adenosyl-L-methionine</name>
        <dbReference type="ChEBI" id="CHEBI:59789"/>
    </ligand>
</feature>